<feature type="compositionally biased region" description="Pro residues" evidence="1">
    <location>
        <begin position="973"/>
        <end position="989"/>
    </location>
</feature>
<protein>
    <submittedName>
        <fullName evidence="5">Uncharacterized protein</fullName>
    </submittedName>
</protein>
<feature type="compositionally biased region" description="Polar residues" evidence="1">
    <location>
        <begin position="805"/>
        <end position="817"/>
    </location>
</feature>
<name>A0A3M6ZSE3_HORWE</name>
<feature type="transmembrane region" description="Helical" evidence="2">
    <location>
        <begin position="569"/>
        <end position="590"/>
    </location>
</feature>
<evidence type="ECO:0000256" key="2">
    <source>
        <dbReference type="SAM" id="Phobius"/>
    </source>
</evidence>
<accession>A0A3M6ZSE3</accession>
<dbReference type="InterPro" id="IPR056336">
    <property type="entry name" value="YVC1_C"/>
</dbReference>
<dbReference type="Pfam" id="PF23190">
    <property type="entry name" value="LHD_TRPY1"/>
    <property type="match status" value="1"/>
</dbReference>
<organism evidence="5 6">
    <name type="scientific">Hortaea werneckii</name>
    <name type="common">Black yeast</name>
    <name type="synonym">Cladosporium werneckii</name>
    <dbReference type="NCBI Taxonomy" id="91943"/>
    <lineage>
        <taxon>Eukaryota</taxon>
        <taxon>Fungi</taxon>
        <taxon>Dikarya</taxon>
        <taxon>Ascomycota</taxon>
        <taxon>Pezizomycotina</taxon>
        <taxon>Dothideomycetes</taxon>
        <taxon>Dothideomycetidae</taxon>
        <taxon>Mycosphaerellales</taxon>
        <taxon>Teratosphaeriaceae</taxon>
        <taxon>Hortaea</taxon>
    </lineage>
</organism>
<feature type="transmembrane region" description="Helical" evidence="2">
    <location>
        <begin position="427"/>
        <end position="449"/>
    </location>
</feature>
<dbReference type="OrthoDB" id="2373987at2759"/>
<reference evidence="5 6" key="1">
    <citation type="journal article" date="2018" name="BMC Genomics">
        <title>Genomic evidence for intraspecific hybridization in a clonal and extremely halotolerant yeast.</title>
        <authorList>
            <person name="Gostincar C."/>
            <person name="Stajich J.E."/>
            <person name="Zupancic J."/>
            <person name="Zalar P."/>
            <person name="Gunde-Cimerman N."/>
        </authorList>
    </citation>
    <scope>NUCLEOTIDE SEQUENCE [LARGE SCALE GENOMIC DNA]</scope>
    <source>
        <strain evidence="5 6">EXF-6669</strain>
    </source>
</reference>
<gene>
    <name evidence="5" type="ORF">D0867_05585</name>
</gene>
<comment type="caution">
    <text evidence="5">The sequence shown here is derived from an EMBL/GenBank/DDBJ whole genome shotgun (WGS) entry which is preliminary data.</text>
</comment>
<dbReference type="PANTHER" id="PTHR35859">
    <property type="entry name" value="NONSELECTIVE CATION CHANNEL PROTEIN"/>
    <property type="match status" value="1"/>
</dbReference>
<feature type="transmembrane region" description="Helical" evidence="2">
    <location>
        <begin position="375"/>
        <end position="392"/>
    </location>
</feature>
<feature type="compositionally biased region" description="Low complexity" evidence="1">
    <location>
        <begin position="1221"/>
        <end position="1241"/>
    </location>
</feature>
<dbReference type="VEuPathDB" id="FungiDB:BTJ68_13862"/>
<feature type="compositionally biased region" description="Polar residues" evidence="1">
    <location>
        <begin position="20"/>
        <end position="31"/>
    </location>
</feature>
<dbReference type="EMBL" id="QWIL01000507">
    <property type="protein sequence ID" value="RMY18067.1"/>
    <property type="molecule type" value="Genomic_DNA"/>
</dbReference>
<keyword evidence="2" id="KW-1133">Transmembrane helix</keyword>
<feature type="compositionally biased region" description="Gly residues" evidence="1">
    <location>
        <begin position="1122"/>
        <end position="1144"/>
    </location>
</feature>
<dbReference type="InterPro" id="IPR056337">
    <property type="entry name" value="LHD_YVC1"/>
</dbReference>
<keyword evidence="2" id="KW-0812">Transmembrane</keyword>
<feature type="compositionally biased region" description="Basic and acidic residues" evidence="1">
    <location>
        <begin position="1242"/>
        <end position="1251"/>
    </location>
</feature>
<evidence type="ECO:0000256" key="1">
    <source>
        <dbReference type="SAM" id="MobiDB-lite"/>
    </source>
</evidence>
<evidence type="ECO:0000313" key="5">
    <source>
        <dbReference type="EMBL" id="RMY18067.1"/>
    </source>
</evidence>
<feature type="region of interest" description="Disordered" evidence="1">
    <location>
        <begin position="790"/>
        <end position="1019"/>
    </location>
</feature>
<dbReference type="Pfam" id="PF23317">
    <property type="entry name" value="YVC1_C"/>
    <property type="match status" value="1"/>
</dbReference>
<keyword evidence="2" id="KW-0472">Membrane</keyword>
<feature type="domain" description="Calcium channel YVC1-like C-terminal transmembrane" evidence="4">
    <location>
        <begin position="380"/>
        <end position="687"/>
    </location>
</feature>
<feature type="compositionally biased region" description="Acidic residues" evidence="1">
    <location>
        <begin position="41"/>
        <end position="55"/>
    </location>
</feature>
<evidence type="ECO:0000259" key="4">
    <source>
        <dbReference type="Pfam" id="PF23317"/>
    </source>
</evidence>
<feature type="compositionally biased region" description="Polar residues" evidence="1">
    <location>
        <begin position="1196"/>
        <end position="1207"/>
    </location>
</feature>
<dbReference type="PANTHER" id="PTHR35859:SF4">
    <property type="entry name" value="MEMBRANE CHANNEL PROTEIN, PUTATIVE (AFU_ORTHOLOGUE AFUA_6G11300)-RELATED"/>
    <property type="match status" value="1"/>
</dbReference>
<dbReference type="Proteomes" id="UP000271337">
    <property type="component" value="Unassembled WGS sequence"/>
</dbReference>
<feature type="compositionally biased region" description="Polar residues" evidence="1">
    <location>
        <begin position="1164"/>
        <end position="1179"/>
    </location>
</feature>
<evidence type="ECO:0000259" key="3">
    <source>
        <dbReference type="Pfam" id="PF23190"/>
    </source>
</evidence>
<evidence type="ECO:0000313" key="6">
    <source>
        <dbReference type="Proteomes" id="UP000271337"/>
    </source>
</evidence>
<feature type="region of interest" description="Disordered" evidence="1">
    <location>
        <begin position="1066"/>
        <end position="1085"/>
    </location>
</feature>
<feature type="transmembrane region" description="Helical" evidence="2">
    <location>
        <begin position="398"/>
        <end position="415"/>
    </location>
</feature>
<feature type="compositionally biased region" description="Acidic residues" evidence="1">
    <location>
        <begin position="837"/>
        <end position="865"/>
    </location>
</feature>
<feature type="transmembrane region" description="Helical" evidence="2">
    <location>
        <begin position="622"/>
        <end position="642"/>
    </location>
</feature>
<feature type="region of interest" description="Disordered" evidence="1">
    <location>
        <begin position="1"/>
        <end position="94"/>
    </location>
</feature>
<feature type="transmembrane region" description="Helical" evidence="2">
    <location>
        <begin position="469"/>
        <end position="489"/>
    </location>
</feature>
<feature type="transmembrane region" description="Helical" evidence="2">
    <location>
        <begin position="509"/>
        <end position="529"/>
    </location>
</feature>
<feature type="region of interest" description="Disordered" evidence="1">
    <location>
        <begin position="1112"/>
        <end position="1309"/>
    </location>
</feature>
<feature type="compositionally biased region" description="Polar residues" evidence="1">
    <location>
        <begin position="930"/>
        <end position="952"/>
    </location>
</feature>
<feature type="compositionally biased region" description="Basic and acidic residues" evidence="1">
    <location>
        <begin position="790"/>
        <end position="800"/>
    </location>
</feature>
<feature type="compositionally biased region" description="Acidic residues" evidence="1">
    <location>
        <begin position="78"/>
        <end position="94"/>
    </location>
</feature>
<dbReference type="InterPro" id="IPR052971">
    <property type="entry name" value="TRP_calcium_channel"/>
</dbReference>
<sequence>MFSFFQGSRKGKGRDKSQDQSRSPFARSASTSRHRVVGQSIDDDDADDYDEEDELLPTQRPRNNASYFDQIHERDFGDYDNEDEEEDEEDEDAVDTPLLPIFSAAHLDRLPLYNTTHAIRLLIMQKCETTLSWDQLRSPQVSQFLVKPVESQVRANHFNRATLCALIANCLQFQKECQLRPGTSGVSKTRALISELLAMRLLKEFSTRELIDALSYDFDPLQGMSASNTGTATPMLQDVQGQKAQARAARVSTIEIAIRAQAKRFLAHPLVVQHLEAIWAGTVVFHSEADNLHRKPQRLQDVQRGRRANGYGTIEDRSPSALPADSVFSRKAQNVPATRKAGPHPPGRRAVTLYDPRDASLFKLSRLRVPRYRQVLNTLSLAVMLGLFLAVLAERSLYITPLEVVFWIWSAGYMLDEVVGFTEQGFGLYILSFWNAFDLGILLLFGVYYCLRLYGIVLAGQGKHHIADMAYDVLASTSILLFPRLFGVLDHYRYFSQLLIAFRMMAQDLVAILVLIVIFCSGFFVAFTLSFSNETQDAKGVAYALFQILMGFSPAAWDQWPAFNLLGKAVMVIFLIMGHFLIVTILITVLTNSFMAIVKNAEEEHLFLFAVNTISMVKSDALFSYVAPANVIGWALSPLRFVMPFREYVRFNRTIIKMTHFPILFVIFAYERVVLAMLAYEPTDLVEKPAVSQAKPVAFSINKAQDVFSPGRRLREPSVVSFNKDRALDEVFRRPYRGSTVRTTTHDMDAGRRNSSDAVDKWMQVAENEGGASPPMEQPRSVLDRLETRKPKIRRSDTAERAPLQPSQQFSTASMSIASDPDRKPFSSSRRPPRIDEESEMTDEDDPAPQETDADGDDENNDDSEPATTPAAGESALSVADRRARAAADESGDEYFHTPMGDKSPYQIRRARAEHGRNVSSGTILFAPQENESPASQPLRTSKPSTIRNSENMPAPAPPARGQHLAPGQQPSAPKPKPIPAPKARPVMPPRQKTAPTGYAGLSFMEPRQNPNNQQPSVRFPSFNARALDLASEIGDNKFGPSGLDAVAGGISGFPASFSEHFLRERELERRREEERRRGEEEEKGMVNRIMLARMHTLEEGFREVLREIKDLSSQKATGSSGSRGGGGGGSEGEVGAGAGGGMGYPAPVASSSAAANLGRSHSRPSMQQGVQSTSTSRISDVLEPRTPVRSRLGGVTTTTTKDGSNKATKKSPRKSQLQQTRRAAAPPAAAETSTSTTTTGKGKEPAREEGSTTTGGSAYEESDVPSPESVIGPSVVEDDAKDGAAAERPGTAIHSPAARDSSRRVGEE</sequence>
<proteinExistence type="predicted"/>
<feature type="domain" description="YVC1 N-terminal linker helical" evidence="3">
    <location>
        <begin position="117"/>
        <end position="290"/>
    </location>
</feature>